<name>A0A4P7BYQ4_9GAMM</name>
<gene>
    <name evidence="2" type="ORF">E3U44_03195</name>
</gene>
<keyword evidence="1" id="KW-0175">Coiled coil</keyword>
<dbReference type="InterPro" id="IPR016866">
    <property type="entry name" value="UCP028069"/>
</dbReference>
<reference evidence="2 3" key="1">
    <citation type="submission" date="2019-03" db="EMBL/GenBank/DDBJ databases">
        <title>The genome sequence of Nitrosococcus wardiae strain D1FHST reveals the archetypal metabolic capacity of ammonia-oxidizing Gammaproteobacteria.</title>
        <authorList>
            <person name="Wang L."/>
            <person name="Lim C.K."/>
            <person name="Hanson T.E."/>
            <person name="Dang H."/>
            <person name="Klotz M.G."/>
        </authorList>
    </citation>
    <scope>NUCLEOTIDE SEQUENCE [LARGE SCALE GENOMIC DNA]</scope>
    <source>
        <strain evidence="2 3">D1FHS</strain>
    </source>
</reference>
<dbReference type="Proteomes" id="UP000294325">
    <property type="component" value="Chromosome"/>
</dbReference>
<dbReference type="PIRSF" id="PIRSF028069">
    <property type="entry name" value="UCP028069"/>
    <property type="match status" value="1"/>
</dbReference>
<evidence type="ECO:0000313" key="3">
    <source>
        <dbReference type="Proteomes" id="UP000294325"/>
    </source>
</evidence>
<dbReference type="EMBL" id="CP038033">
    <property type="protein sequence ID" value="QBQ53622.1"/>
    <property type="molecule type" value="Genomic_DNA"/>
</dbReference>
<sequence length="258" mass="29397">MPQRIVRIGFCVLLAFRAIYGMEGMAASLEGVVGAQAKTEQAAAKSQEKIDALSEETAELLAEYRQVTAQLDSLRTYNRQLGKLIRSQKEEFTSLQQQLSEIEVTQREIVPLMLRMVSSLEQFVALDIPFLPHERQTRIQQLKALMDRADVGLSEKYRRVLEAFQVEVEYGRTIEAYRGTLEMDGKSRTVDFLRIGRTALFFHTLDGKTCGRWDAHEQRWSVLPDGYRSAVTQGLRIARKQAPPDLLLLPIRAPETVR</sequence>
<feature type="coiled-coil region" evidence="1">
    <location>
        <begin position="36"/>
        <end position="105"/>
    </location>
</feature>
<dbReference type="KEGG" id="nwr:E3U44_03195"/>
<protein>
    <submittedName>
        <fullName evidence="2">DUF3450 domain-containing protein</fullName>
    </submittedName>
</protein>
<evidence type="ECO:0000313" key="2">
    <source>
        <dbReference type="EMBL" id="QBQ53622.1"/>
    </source>
</evidence>
<organism evidence="2 3">
    <name type="scientific">Nitrosococcus wardiae</name>
    <dbReference type="NCBI Taxonomy" id="1814290"/>
    <lineage>
        <taxon>Bacteria</taxon>
        <taxon>Pseudomonadati</taxon>
        <taxon>Pseudomonadota</taxon>
        <taxon>Gammaproteobacteria</taxon>
        <taxon>Chromatiales</taxon>
        <taxon>Chromatiaceae</taxon>
        <taxon>Nitrosococcus</taxon>
    </lineage>
</organism>
<keyword evidence="3" id="KW-1185">Reference proteome</keyword>
<evidence type="ECO:0000256" key="1">
    <source>
        <dbReference type="SAM" id="Coils"/>
    </source>
</evidence>
<dbReference type="AlphaFoldDB" id="A0A4P7BYQ4"/>
<proteinExistence type="predicted"/>
<dbReference type="RefSeq" id="WP_134356635.1">
    <property type="nucleotide sequence ID" value="NZ_CP038033.1"/>
</dbReference>
<accession>A0A4P7BYQ4</accession>
<dbReference type="OrthoDB" id="5880116at2"/>
<dbReference type="Pfam" id="PF11932">
    <property type="entry name" value="DUF3450"/>
    <property type="match status" value="1"/>
</dbReference>